<name>A0A8K1G059_9PASS</name>
<dbReference type="EMBL" id="SWJQ01001111">
    <property type="protein sequence ID" value="TRZ09281.1"/>
    <property type="molecule type" value="Genomic_DNA"/>
</dbReference>
<comment type="caution">
    <text evidence="1">The sequence shown here is derived from an EMBL/GenBank/DDBJ whole genome shotgun (WGS) entry which is preliminary data.</text>
</comment>
<evidence type="ECO:0000313" key="2">
    <source>
        <dbReference type="Proteomes" id="UP000796761"/>
    </source>
</evidence>
<protein>
    <submittedName>
        <fullName evidence="1">Uncharacterized protein</fullName>
    </submittedName>
</protein>
<organism evidence="1 2">
    <name type="scientific">Zosterops borbonicus</name>
    <dbReference type="NCBI Taxonomy" id="364589"/>
    <lineage>
        <taxon>Eukaryota</taxon>
        <taxon>Metazoa</taxon>
        <taxon>Chordata</taxon>
        <taxon>Craniata</taxon>
        <taxon>Vertebrata</taxon>
        <taxon>Euteleostomi</taxon>
        <taxon>Archelosauria</taxon>
        <taxon>Archosauria</taxon>
        <taxon>Dinosauria</taxon>
        <taxon>Saurischia</taxon>
        <taxon>Theropoda</taxon>
        <taxon>Coelurosauria</taxon>
        <taxon>Aves</taxon>
        <taxon>Neognathae</taxon>
        <taxon>Neoaves</taxon>
        <taxon>Telluraves</taxon>
        <taxon>Australaves</taxon>
        <taxon>Passeriformes</taxon>
        <taxon>Sylvioidea</taxon>
        <taxon>Zosteropidae</taxon>
        <taxon>Zosterops</taxon>
    </lineage>
</organism>
<dbReference type="AlphaFoldDB" id="A0A8K1G059"/>
<gene>
    <name evidence="1" type="ORF">HGM15179_017826</name>
</gene>
<proteinExistence type="predicted"/>
<keyword evidence="2" id="KW-1185">Reference proteome</keyword>
<evidence type="ECO:0000313" key="1">
    <source>
        <dbReference type="EMBL" id="TRZ09281.1"/>
    </source>
</evidence>
<dbReference type="Proteomes" id="UP000796761">
    <property type="component" value="Unassembled WGS sequence"/>
</dbReference>
<sequence length="57" mass="6088">MTVDHCRAPGGFGIVTAGASRCCTLRYSTHEPGQELTLLSVGILMDININIISRAVQ</sequence>
<reference evidence="1" key="1">
    <citation type="submission" date="2019-04" db="EMBL/GenBank/DDBJ databases">
        <title>Genome assembly of Zosterops borbonicus 15179.</title>
        <authorList>
            <person name="Leroy T."/>
            <person name="Anselmetti Y."/>
            <person name="Tilak M.-K."/>
            <person name="Nabholz B."/>
        </authorList>
    </citation>
    <scope>NUCLEOTIDE SEQUENCE</scope>
    <source>
        <strain evidence="1">HGM_15179</strain>
        <tissue evidence="1">Muscle</tissue>
    </source>
</reference>
<accession>A0A8K1G059</accession>